<dbReference type="EMBL" id="KC811111">
    <property type="protein sequence ID" value="AGQ18741.1"/>
    <property type="molecule type" value="Genomic_DNA"/>
</dbReference>
<sequence>MITLNKKLVNELDTPFHSYLLFSNLASNLLSQSKMFAMSLSFNSIDYVEHPDIKIIESENLNTLGVDDIRDVINKDNLSPIEGKYKVVIFPPVKSLTEEASNALLKTIEEPSSSSIFLILSSGKFWSHARDDSENMILSTIKSRCRTIFLETENEIKYDFSSSDFEKFLNGNYYDLKLNKADFDELLDSVKSLEQINSSDSKRIKDTQILINTTNNFISGFDEDMTINATSLLVESLSYLASTLLIQEDLNNSNYEFALKIETAMQEISAGMRPQIVLSNLMLTTGTHG</sequence>
<dbReference type="Pfam" id="PF13177">
    <property type="entry name" value="DNA_pol3_delta2"/>
    <property type="match status" value="1"/>
</dbReference>
<protein>
    <submittedName>
        <fullName evidence="1">MedDCM-OCT-S25-C27-cds12</fullName>
    </submittedName>
</protein>
<evidence type="ECO:0000313" key="1">
    <source>
        <dbReference type="EMBL" id="AGQ18741.1"/>
    </source>
</evidence>
<dbReference type="Gene3D" id="3.40.50.300">
    <property type="entry name" value="P-loop containing nucleotide triphosphate hydrolases"/>
    <property type="match status" value="1"/>
</dbReference>
<reference evidence="1" key="1">
    <citation type="journal article" date="2013" name="Sci. Rep.">
        <title>Metagenomics uncovers a new group of low GC and ultra-small marine Actinobacteria.</title>
        <authorList>
            <person name="Ghai R."/>
            <person name="Mizuno C.M."/>
            <person name="Picazo A."/>
            <person name="Camacho A."/>
            <person name="Rodriguez-Valera F."/>
        </authorList>
    </citation>
    <scope>NUCLEOTIDE SEQUENCE</scope>
</reference>
<name>S5DIZ0_9ACTN</name>
<dbReference type="SUPFAM" id="SSF52540">
    <property type="entry name" value="P-loop containing nucleoside triphosphate hydrolases"/>
    <property type="match status" value="1"/>
</dbReference>
<organism evidence="1">
    <name type="scientific">Candidatus Actinomarina minuta</name>
    <dbReference type="NCBI Taxonomy" id="1389454"/>
    <lineage>
        <taxon>Bacteria</taxon>
        <taxon>Bacillati</taxon>
        <taxon>Actinomycetota</taxon>
        <taxon>Actinomycetes</taxon>
        <taxon>Candidatus Actinomarinidae</taxon>
        <taxon>Candidatus Actinomarinales</taxon>
        <taxon>Candidatus Actinomarineae</taxon>
        <taxon>Candidatus Actinomarinaceae</taxon>
        <taxon>Candidatus Actinomarina</taxon>
    </lineage>
</organism>
<proteinExistence type="predicted"/>
<accession>S5DIZ0</accession>
<dbReference type="AlphaFoldDB" id="S5DIZ0"/>
<dbReference type="InterPro" id="IPR027417">
    <property type="entry name" value="P-loop_NTPase"/>
</dbReference>